<comment type="similarity">
    <text evidence="1 2">Belongs to the nucleosome assembly protein (NAP) family.</text>
</comment>
<evidence type="ECO:0000313" key="5">
    <source>
        <dbReference type="Proteomes" id="UP000472260"/>
    </source>
</evidence>
<organism evidence="4 5">
    <name type="scientific">Sinocyclocheilus anshuiensis</name>
    <dbReference type="NCBI Taxonomy" id="1608454"/>
    <lineage>
        <taxon>Eukaryota</taxon>
        <taxon>Metazoa</taxon>
        <taxon>Chordata</taxon>
        <taxon>Craniata</taxon>
        <taxon>Vertebrata</taxon>
        <taxon>Euteleostomi</taxon>
        <taxon>Actinopterygii</taxon>
        <taxon>Neopterygii</taxon>
        <taxon>Teleostei</taxon>
        <taxon>Ostariophysi</taxon>
        <taxon>Cypriniformes</taxon>
        <taxon>Cyprinidae</taxon>
        <taxon>Cyprininae</taxon>
        <taxon>Sinocyclocheilus</taxon>
    </lineage>
</organism>
<dbReference type="SUPFAM" id="SSF143113">
    <property type="entry name" value="NAP-like"/>
    <property type="match status" value="1"/>
</dbReference>
<feature type="compositionally biased region" description="Acidic residues" evidence="3">
    <location>
        <begin position="299"/>
        <end position="319"/>
    </location>
</feature>
<dbReference type="InterPro" id="IPR037231">
    <property type="entry name" value="NAP-like_sf"/>
</dbReference>
<evidence type="ECO:0000256" key="1">
    <source>
        <dbReference type="ARBA" id="ARBA00009947"/>
    </source>
</evidence>
<keyword evidence="5" id="KW-1185">Reference proteome</keyword>
<feature type="compositionally biased region" description="Acidic residues" evidence="3">
    <location>
        <begin position="333"/>
        <end position="345"/>
    </location>
</feature>
<dbReference type="Proteomes" id="UP000472260">
    <property type="component" value="Unassembled WGS sequence"/>
</dbReference>
<feature type="compositionally biased region" description="Polar residues" evidence="3">
    <location>
        <begin position="1"/>
        <end position="13"/>
    </location>
</feature>
<evidence type="ECO:0000313" key="4">
    <source>
        <dbReference type="Ensembl" id="ENSSANP00000030442.1"/>
    </source>
</evidence>
<evidence type="ECO:0000256" key="3">
    <source>
        <dbReference type="SAM" id="MobiDB-lite"/>
    </source>
</evidence>
<dbReference type="GO" id="GO:0006334">
    <property type="term" value="P:nucleosome assembly"/>
    <property type="evidence" value="ECO:0007669"/>
    <property type="project" value="InterPro"/>
</dbReference>
<feature type="compositionally biased region" description="Low complexity" evidence="3">
    <location>
        <begin position="104"/>
        <end position="113"/>
    </location>
</feature>
<dbReference type="Gene3D" id="3.30.1120.90">
    <property type="entry name" value="Nucleosome assembly protein"/>
    <property type="match status" value="1"/>
</dbReference>
<protein>
    <submittedName>
        <fullName evidence="4">Protein SET-like</fullName>
    </submittedName>
</protein>
<dbReference type="PANTHER" id="PTHR11875">
    <property type="entry name" value="TESTIS-SPECIFIC Y-ENCODED PROTEIN"/>
    <property type="match status" value="1"/>
</dbReference>
<dbReference type="Ensembl" id="ENSSANT00000032401.1">
    <property type="protein sequence ID" value="ENSSANP00000030442.1"/>
    <property type="gene ID" value="ENSSANG00000015579.1"/>
</dbReference>
<feature type="compositionally biased region" description="Basic and acidic residues" evidence="3">
    <location>
        <begin position="41"/>
        <end position="76"/>
    </location>
</feature>
<dbReference type="AlphaFoldDB" id="A0A671MDE8"/>
<reference evidence="4" key="1">
    <citation type="submission" date="2025-08" db="UniProtKB">
        <authorList>
            <consortium name="Ensembl"/>
        </authorList>
    </citation>
    <scope>IDENTIFICATION</scope>
</reference>
<gene>
    <name evidence="4" type="primary">LOC107669598</name>
</gene>
<proteinExistence type="inferred from homology"/>
<name>A0A671MDE8_9TELE</name>
<dbReference type="Pfam" id="PF00956">
    <property type="entry name" value="NAP"/>
    <property type="match status" value="1"/>
</dbReference>
<dbReference type="InterPro" id="IPR002164">
    <property type="entry name" value="NAP_family"/>
</dbReference>
<feature type="compositionally biased region" description="Basic and acidic residues" evidence="3">
    <location>
        <begin position="320"/>
        <end position="332"/>
    </location>
</feature>
<evidence type="ECO:0000256" key="2">
    <source>
        <dbReference type="RuleBase" id="RU003876"/>
    </source>
</evidence>
<feature type="region of interest" description="Disordered" evidence="3">
    <location>
        <begin position="1"/>
        <end position="163"/>
    </location>
</feature>
<accession>A0A671MDE8</accession>
<reference evidence="4" key="2">
    <citation type="submission" date="2025-09" db="UniProtKB">
        <authorList>
            <consortium name="Ensembl"/>
        </authorList>
    </citation>
    <scope>IDENTIFICATION</scope>
</reference>
<dbReference type="GO" id="GO:0005634">
    <property type="term" value="C:nucleus"/>
    <property type="evidence" value="ECO:0007669"/>
    <property type="project" value="InterPro"/>
</dbReference>
<feature type="region of interest" description="Disordered" evidence="3">
    <location>
        <begin position="299"/>
        <end position="345"/>
    </location>
</feature>
<feature type="compositionally biased region" description="Polar residues" evidence="3">
    <location>
        <begin position="20"/>
        <end position="38"/>
    </location>
</feature>
<feature type="compositionally biased region" description="Basic and acidic residues" evidence="3">
    <location>
        <begin position="122"/>
        <end position="144"/>
    </location>
</feature>
<sequence length="345" mass="38684">MSTNSNSGQPSETNQRKRSASPSVESDSTLPKQASSQVSDEEPRNDSREDAEPEKVGNDEPKHGSEHPEDAKEKDTVILNEADAQESTGQACGGESERQPSDSAAIAAAEALASLTGGDADEDRKEMPRSSKKASREKSRDKSNRPSCSQSERRTEAAAADTNQLLNHPLLSAQIDETDEDALSYMTNLEIESFKNNKLGYRICFHFRRNPFFQNKMIVKELHLGMGGSPVSFSNPILWHRGQNLVGSGEPRRTSQGVYQSFFHWFSDHSNPGRDDIILKDDLYRNPLRYYLTPLWEDEGESSYEERDEEEVDVEEVDESRDSSGCEVREQGQEEEDIDVDEEKS</sequence>